<proteinExistence type="predicted"/>
<evidence type="ECO:0000313" key="4">
    <source>
        <dbReference type="EMBL" id="ONH28657.1"/>
    </source>
</evidence>
<dbReference type="InterPro" id="IPR023577">
    <property type="entry name" value="CYTH_domain"/>
</dbReference>
<evidence type="ECO:0000259" key="3">
    <source>
        <dbReference type="PROSITE" id="PS51708"/>
    </source>
</evidence>
<feature type="domain" description="CYTH" evidence="2">
    <location>
        <begin position="8"/>
        <end position="213"/>
    </location>
</feature>
<reference evidence="5" key="1">
    <citation type="submission" date="2016-10" db="EMBL/GenBank/DDBJ databases">
        <title>Frankia sp. NRRL B-16386 Genome sequencing.</title>
        <authorList>
            <person name="Ghodhbane-Gtari F."/>
            <person name="Swanson E."/>
            <person name="Gueddou A."/>
            <person name="Hezbri K."/>
            <person name="Ktari K."/>
            <person name="Nouioui I."/>
            <person name="Morris K."/>
            <person name="Simpson S."/>
            <person name="Abebe-Akele F."/>
            <person name="Thomas K."/>
            <person name="Gtari M."/>
            <person name="Tisa L.S."/>
        </authorList>
    </citation>
    <scope>NUCLEOTIDE SEQUENCE [LARGE SCALE GENOMIC DNA]</scope>
    <source>
        <strain evidence="5">NRRL B-16386</strain>
    </source>
</reference>
<dbReference type="Proteomes" id="UP000188929">
    <property type="component" value="Unassembled WGS sequence"/>
</dbReference>
<evidence type="ECO:0000259" key="2">
    <source>
        <dbReference type="PROSITE" id="PS51707"/>
    </source>
</evidence>
<dbReference type="CDD" id="cd07374">
    <property type="entry name" value="CYTH-like_Pase"/>
    <property type="match status" value="1"/>
</dbReference>
<dbReference type="InterPro" id="IPR033469">
    <property type="entry name" value="CYTH-like_dom_sf"/>
</dbReference>
<dbReference type="Pfam" id="PF05235">
    <property type="entry name" value="CHAD"/>
    <property type="match status" value="1"/>
</dbReference>
<keyword evidence="5" id="KW-1185">Reference proteome</keyword>
<name>A0A1V2I8E9_9ACTN</name>
<dbReference type="STRING" id="1834516.BL253_18915"/>
<dbReference type="Gene3D" id="2.40.320.10">
    <property type="entry name" value="Hypothetical Protein Pfu-838710-001"/>
    <property type="match status" value="1"/>
</dbReference>
<gene>
    <name evidence="4" type="ORF">BL253_18915</name>
</gene>
<accession>A0A1V2I8E9</accession>
<dbReference type="SUPFAM" id="SSF55154">
    <property type="entry name" value="CYTH-like phosphatases"/>
    <property type="match status" value="1"/>
</dbReference>
<dbReference type="OrthoDB" id="9777271at2"/>
<comment type="caution">
    <text evidence="4">The sequence shown here is derived from an EMBL/GenBank/DDBJ whole genome shotgun (WGS) entry which is preliminary data.</text>
</comment>
<feature type="region of interest" description="Disordered" evidence="1">
    <location>
        <begin position="210"/>
        <end position="231"/>
    </location>
</feature>
<dbReference type="AlphaFoldDB" id="A0A1V2I8E9"/>
<organism evidence="4 5">
    <name type="scientific">Pseudofrankia asymbiotica</name>
    <dbReference type="NCBI Taxonomy" id="1834516"/>
    <lineage>
        <taxon>Bacteria</taxon>
        <taxon>Bacillati</taxon>
        <taxon>Actinomycetota</taxon>
        <taxon>Actinomycetes</taxon>
        <taxon>Frankiales</taxon>
        <taxon>Frankiaceae</taxon>
        <taxon>Pseudofrankia</taxon>
    </lineage>
</organism>
<dbReference type="EMBL" id="MOMC01000038">
    <property type="protein sequence ID" value="ONH28657.1"/>
    <property type="molecule type" value="Genomic_DNA"/>
</dbReference>
<dbReference type="Gene3D" id="1.40.20.10">
    <property type="entry name" value="CHAD domain"/>
    <property type="match status" value="1"/>
</dbReference>
<evidence type="ECO:0000313" key="5">
    <source>
        <dbReference type="Proteomes" id="UP000188929"/>
    </source>
</evidence>
<sequence>MGMPTRQHREVETKFDVDSTFVLPPLERVDEVTPAGAPTEHRLDAVYYDTEDLRLARNKITLRRREGGHDAGWHLKLPAGGAGRDEISRPLGAGTPDGSDSDSTVPGDLADIVLATTRGRPLNPVARIQTVRRAVTLRDAAGRPRAEVADDTVRAQTLGAATTLSQWRELEVEALGDDLDVLPATATVLLRAGARPATGPSKLARTLGTRVSRPELPELGGDSGDGDAGPATAGEVIRSYLSTHTGALLAADARVRLDEPESVHDLRVAARRLRSTLRTFRALFDPERTRRLEARLRDLNLLLNGARDGEVQLERFSGQIGELAERDVLGPVAARVQGHLRSQQLRGREQALTWLRGDEYLTFLEDLITFVREPAYTPLGRRPAREVLRRPVRRSDRKLRRRVEQATAIPPGPARDAALHGARKAAKRLRYAAEAVEVVYGPAATKHASRTKKIQNILGEHQDCVVAQDTLREFAIAANAAGESSFTYGLLLCGERDRARHARGSLTARWPALSRRRDRRWLR</sequence>
<dbReference type="InterPro" id="IPR007899">
    <property type="entry name" value="CHAD_dom"/>
</dbReference>
<dbReference type="PANTHER" id="PTHR39339:SF1">
    <property type="entry name" value="CHAD DOMAIN-CONTAINING PROTEIN"/>
    <property type="match status" value="1"/>
</dbReference>
<dbReference type="SMART" id="SM00880">
    <property type="entry name" value="CHAD"/>
    <property type="match status" value="1"/>
</dbReference>
<dbReference type="InterPro" id="IPR038186">
    <property type="entry name" value="CHAD_dom_sf"/>
</dbReference>
<feature type="domain" description="CHAD" evidence="3">
    <location>
        <begin position="230"/>
        <end position="515"/>
    </location>
</feature>
<dbReference type="PROSITE" id="PS51707">
    <property type="entry name" value="CYTH"/>
    <property type="match status" value="1"/>
</dbReference>
<evidence type="ECO:0000256" key="1">
    <source>
        <dbReference type="SAM" id="MobiDB-lite"/>
    </source>
</evidence>
<dbReference type="PANTHER" id="PTHR39339">
    <property type="entry name" value="SLR1444 PROTEIN"/>
    <property type="match status" value="1"/>
</dbReference>
<protein>
    <submittedName>
        <fullName evidence="4">Metal-binding protein</fullName>
    </submittedName>
</protein>
<feature type="region of interest" description="Disordered" evidence="1">
    <location>
        <begin position="73"/>
        <end position="105"/>
    </location>
</feature>
<dbReference type="SMART" id="SM01118">
    <property type="entry name" value="CYTH"/>
    <property type="match status" value="1"/>
</dbReference>
<dbReference type="Pfam" id="PF01928">
    <property type="entry name" value="CYTH"/>
    <property type="match status" value="1"/>
</dbReference>
<dbReference type="RefSeq" id="WP_076818494.1">
    <property type="nucleotide sequence ID" value="NZ_MOMC01000038.1"/>
</dbReference>
<dbReference type="PROSITE" id="PS51708">
    <property type="entry name" value="CHAD"/>
    <property type="match status" value="1"/>
</dbReference>